<dbReference type="AlphaFoldDB" id="A0A1W2EF82"/>
<keyword evidence="2" id="KW-1185">Reference proteome</keyword>
<organism evidence="1 2">
    <name type="scientific">Pedobacter africanus</name>
    <dbReference type="NCBI Taxonomy" id="151894"/>
    <lineage>
        <taxon>Bacteria</taxon>
        <taxon>Pseudomonadati</taxon>
        <taxon>Bacteroidota</taxon>
        <taxon>Sphingobacteriia</taxon>
        <taxon>Sphingobacteriales</taxon>
        <taxon>Sphingobacteriaceae</taxon>
        <taxon>Pedobacter</taxon>
    </lineage>
</organism>
<dbReference type="RefSeq" id="WP_084241529.1">
    <property type="nucleotide sequence ID" value="NZ_FWXT01000006.1"/>
</dbReference>
<reference evidence="2" key="1">
    <citation type="submission" date="2017-04" db="EMBL/GenBank/DDBJ databases">
        <authorList>
            <person name="Varghese N."/>
            <person name="Submissions S."/>
        </authorList>
    </citation>
    <scope>NUCLEOTIDE SEQUENCE [LARGE SCALE GENOMIC DNA]</scope>
    <source>
        <strain evidence="2">DSM 12126</strain>
    </source>
</reference>
<dbReference type="Proteomes" id="UP000192756">
    <property type="component" value="Unassembled WGS sequence"/>
</dbReference>
<proteinExistence type="predicted"/>
<sequence length="111" mass="12361">MKRLLLLVFLTTYNLAKSQTLQSVYDNGRFIQTAPSMPVVIKAGADAHGLQIWGRPDGYGYIEFFNELGGGPQRAIFGYESRLNYEAPAHNFIGNIGIGILIRLQRLASKM</sequence>
<dbReference type="EMBL" id="FWXT01000006">
    <property type="protein sequence ID" value="SMD08325.1"/>
    <property type="molecule type" value="Genomic_DNA"/>
</dbReference>
<accession>A0A1W2EF82</accession>
<name>A0A1W2EF82_9SPHI</name>
<gene>
    <name evidence="1" type="ORF">SAMN04488524_4752</name>
</gene>
<protein>
    <submittedName>
        <fullName evidence="1">Uncharacterized protein</fullName>
    </submittedName>
</protein>
<evidence type="ECO:0000313" key="1">
    <source>
        <dbReference type="EMBL" id="SMD08325.1"/>
    </source>
</evidence>
<dbReference type="STRING" id="151894.SAMN04488524_4752"/>
<evidence type="ECO:0000313" key="2">
    <source>
        <dbReference type="Proteomes" id="UP000192756"/>
    </source>
</evidence>